<dbReference type="GO" id="GO:0047631">
    <property type="term" value="F:ADP-ribose diphosphatase activity"/>
    <property type="evidence" value="ECO:0007669"/>
    <property type="project" value="TreeGrafter"/>
</dbReference>
<dbReference type="InterPro" id="IPR000086">
    <property type="entry name" value="NUDIX_hydrolase_dom"/>
</dbReference>
<gene>
    <name evidence="5" type="primary">ORF136488</name>
    <name evidence="6" type="synonym">ORF136494</name>
</gene>
<dbReference type="CDD" id="cd04670">
    <property type="entry name" value="NUDIX_ASFGF2_Nudt6"/>
    <property type="match status" value="1"/>
</dbReference>
<dbReference type="PRINTS" id="PR01356">
    <property type="entry name" value="GFGPROTEIN"/>
</dbReference>
<evidence type="ECO:0000313" key="6">
    <source>
        <dbReference type="EMBL" id="CEK83335.1"/>
    </source>
</evidence>
<dbReference type="Gene3D" id="3.90.79.10">
    <property type="entry name" value="Nucleoside Triphosphate Pyrophosphohydrolase"/>
    <property type="match status" value="1"/>
</dbReference>
<dbReference type="EMBL" id="HACG01036468">
    <property type="protein sequence ID" value="CEK83333.1"/>
    <property type="molecule type" value="Transcribed_RNA"/>
</dbReference>
<dbReference type="AlphaFoldDB" id="A0A0B7AR21"/>
<name>A0A0B7AR21_9EUPU</name>
<dbReference type="PRINTS" id="PR00502">
    <property type="entry name" value="NUDIXFAMILY"/>
</dbReference>
<dbReference type="PROSITE" id="PS00893">
    <property type="entry name" value="NUDIX_BOX"/>
    <property type="match status" value="1"/>
</dbReference>
<dbReference type="InterPro" id="IPR020476">
    <property type="entry name" value="Nudix_hydrolase"/>
</dbReference>
<dbReference type="GO" id="GO:0051287">
    <property type="term" value="F:NAD binding"/>
    <property type="evidence" value="ECO:0007669"/>
    <property type="project" value="TreeGrafter"/>
</dbReference>
<dbReference type="Gene3D" id="3.40.630.30">
    <property type="match status" value="1"/>
</dbReference>
<dbReference type="Pfam" id="PF00293">
    <property type="entry name" value="NUDIX"/>
    <property type="match status" value="1"/>
</dbReference>
<protein>
    <recommendedName>
        <fullName evidence="4">Nudix hydrolase domain-containing protein</fullName>
    </recommendedName>
</protein>
<dbReference type="InterPro" id="IPR015797">
    <property type="entry name" value="NUDIX_hydrolase-like_dom_sf"/>
</dbReference>
<comment type="similarity">
    <text evidence="1 3">Belongs to the Nudix hydrolase family.</text>
</comment>
<keyword evidence="2 3" id="KW-0378">Hydrolase</keyword>
<dbReference type="PANTHER" id="PTHR13994:SF13">
    <property type="entry name" value="FI03680P"/>
    <property type="match status" value="1"/>
</dbReference>
<dbReference type="GO" id="GO:0035529">
    <property type="term" value="F:NADH pyrophosphatase activity"/>
    <property type="evidence" value="ECO:0007669"/>
    <property type="project" value="TreeGrafter"/>
</dbReference>
<dbReference type="EMBL" id="HACG01036470">
    <property type="protein sequence ID" value="CEK83335.1"/>
    <property type="molecule type" value="Transcribed_RNA"/>
</dbReference>
<dbReference type="InterPro" id="IPR020084">
    <property type="entry name" value="NUDIX_hydrolase_CS"/>
</dbReference>
<dbReference type="Pfam" id="PF18290">
    <property type="entry name" value="Nudix_hydro"/>
    <property type="match status" value="1"/>
</dbReference>
<dbReference type="PANTHER" id="PTHR13994">
    <property type="entry name" value="NUDIX HYDROLASE RELATED"/>
    <property type="match status" value="1"/>
</dbReference>
<reference evidence="5" key="1">
    <citation type="submission" date="2014-12" db="EMBL/GenBank/DDBJ databases">
        <title>Insight into the proteome of Arion vulgaris.</title>
        <authorList>
            <person name="Aradska J."/>
            <person name="Bulat T."/>
            <person name="Smidak R."/>
            <person name="Sarate P."/>
            <person name="Gangsoo J."/>
            <person name="Sialana F."/>
            <person name="Bilban M."/>
            <person name="Lubec G."/>
        </authorList>
    </citation>
    <scope>NUCLEOTIDE SEQUENCE</scope>
    <source>
        <tissue evidence="5">Skin</tissue>
    </source>
</reference>
<organism evidence="5">
    <name type="scientific">Arion vulgaris</name>
    <dbReference type="NCBI Taxonomy" id="1028688"/>
    <lineage>
        <taxon>Eukaryota</taxon>
        <taxon>Metazoa</taxon>
        <taxon>Spiralia</taxon>
        <taxon>Lophotrochozoa</taxon>
        <taxon>Mollusca</taxon>
        <taxon>Gastropoda</taxon>
        <taxon>Heterobranchia</taxon>
        <taxon>Euthyneura</taxon>
        <taxon>Panpulmonata</taxon>
        <taxon>Eupulmonata</taxon>
        <taxon>Stylommatophora</taxon>
        <taxon>Helicina</taxon>
        <taxon>Arionoidea</taxon>
        <taxon>Arionidae</taxon>
        <taxon>Arion</taxon>
    </lineage>
</organism>
<feature type="domain" description="Nudix hydrolase" evidence="4">
    <location>
        <begin position="98"/>
        <end position="233"/>
    </location>
</feature>
<dbReference type="PROSITE" id="PS51462">
    <property type="entry name" value="NUDIX"/>
    <property type="match status" value="1"/>
</dbReference>
<evidence type="ECO:0000259" key="4">
    <source>
        <dbReference type="PROSITE" id="PS51462"/>
    </source>
</evidence>
<proteinExistence type="inferred from homology"/>
<evidence type="ECO:0000256" key="2">
    <source>
        <dbReference type="ARBA" id="ARBA00022801"/>
    </source>
</evidence>
<dbReference type="InterPro" id="IPR040618">
    <property type="entry name" value="Pre-Nudix"/>
</dbReference>
<evidence type="ECO:0000256" key="1">
    <source>
        <dbReference type="ARBA" id="ARBA00005582"/>
    </source>
</evidence>
<evidence type="ECO:0000256" key="3">
    <source>
        <dbReference type="RuleBase" id="RU003476"/>
    </source>
</evidence>
<dbReference type="InterPro" id="IPR003293">
    <property type="entry name" value="Nudix_hydrolase6-like"/>
</dbReference>
<accession>A0A0B7AR21</accession>
<sequence>MASAIVFKSDRFGGVLVDMAEQTCTNLDDFFRHIKEAIVEWKNADKRGLWITVQTEQSSLIPKLTDLGFDFHHAKPGLVCLTKWLPENIPNHIPGYANHFLGVGGFVVNTLGQLLVIREQYHVKNNIATWKLPGGLADAGEEISETAIREVLEETGVETEFVCVIGYRHMHNYRHGCSDFYHVCLLKPLTTEIRPCPLEIAECKWMDLEEYEAADSIADVNKYIVRKYRDIISTGNFIGVDKVLSFDKKLLQNVYSVHAGSKLA</sequence>
<dbReference type="SUPFAM" id="SSF55811">
    <property type="entry name" value="Nudix"/>
    <property type="match status" value="1"/>
</dbReference>
<evidence type="ECO:0000313" key="5">
    <source>
        <dbReference type="EMBL" id="CEK83333.1"/>
    </source>
</evidence>